<protein>
    <submittedName>
        <fullName evidence="1">Uncharacterized protein</fullName>
    </submittedName>
</protein>
<organism evidence="1 2">
    <name type="scientific">Brenthis ino</name>
    <name type="common">lesser marbled fritillary</name>
    <dbReference type="NCBI Taxonomy" id="405034"/>
    <lineage>
        <taxon>Eukaryota</taxon>
        <taxon>Metazoa</taxon>
        <taxon>Ecdysozoa</taxon>
        <taxon>Arthropoda</taxon>
        <taxon>Hexapoda</taxon>
        <taxon>Insecta</taxon>
        <taxon>Pterygota</taxon>
        <taxon>Neoptera</taxon>
        <taxon>Endopterygota</taxon>
        <taxon>Lepidoptera</taxon>
        <taxon>Glossata</taxon>
        <taxon>Ditrysia</taxon>
        <taxon>Papilionoidea</taxon>
        <taxon>Nymphalidae</taxon>
        <taxon>Heliconiinae</taxon>
        <taxon>Argynnini</taxon>
        <taxon>Brenthis</taxon>
    </lineage>
</organism>
<accession>A0A8J9Y277</accession>
<feature type="non-terminal residue" evidence="1">
    <location>
        <position position="118"/>
    </location>
</feature>
<evidence type="ECO:0000313" key="1">
    <source>
        <dbReference type="EMBL" id="CAH0714749.1"/>
    </source>
</evidence>
<gene>
    <name evidence="1" type="ORF">BINO364_LOCUS1767</name>
</gene>
<reference evidence="1" key="1">
    <citation type="submission" date="2021-12" db="EMBL/GenBank/DDBJ databases">
        <authorList>
            <person name="Martin H S."/>
        </authorList>
    </citation>
    <scope>NUCLEOTIDE SEQUENCE</scope>
</reference>
<evidence type="ECO:0000313" key="2">
    <source>
        <dbReference type="Proteomes" id="UP000838878"/>
    </source>
</evidence>
<dbReference type="AlphaFoldDB" id="A0A8J9Y277"/>
<dbReference type="EMBL" id="OV170221">
    <property type="protein sequence ID" value="CAH0714749.1"/>
    <property type="molecule type" value="Genomic_DNA"/>
</dbReference>
<keyword evidence="2" id="KW-1185">Reference proteome</keyword>
<sequence>MREKRHIRAVRASDYVTKKGFAAGRFLRSTMSTEIRHGKFNRLSEMLLSNRVRSPTRRCSRVQVSSTTYSCHWSEALSLAWTTTHIHCPFVMIRALQIAKTGPVISISRIEHIIVQRC</sequence>
<dbReference type="Proteomes" id="UP000838878">
    <property type="component" value="Chromosome 1"/>
</dbReference>
<name>A0A8J9Y277_9NEOP</name>
<proteinExistence type="predicted"/>